<dbReference type="AlphaFoldDB" id="A0AAU9CL34"/>
<name>A0AAU9CL34_9BACT</name>
<evidence type="ECO:0000313" key="1">
    <source>
        <dbReference type="EMBL" id="BDD12704.1"/>
    </source>
</evidence>
<dbReference type="KEGG" id="fax:FUAX_51360"/>
<sequence length="97" mass="10735">MTLVPIDMKMGEVRVKQAPLAQDGVKRYAAAKKHPRTYGHALPAVTGLLRQQKVIPFPAAVSLQLTAHRTTMKTNTLRHTRVGQTLADEFVDLYAVV</sequence>
<dbReference type="Proteomes" id="UP001348817">
    <property type="component" value="Plasmid pFA6"/>
</dbReference>
<accession>A0AAU9CL34</accession>
<evidence type="ECO:0000313" key="2">
    <source>
        <dbReference type="Proteomes" id="UP001348817"/>
    </source>
</evidence>
<proteinExistence type="predicted"/>
<geneLocation type="plasmid" evidence="1 2">
    <name>pFA6</name>
</geneLocation>
<protein>
    <submittedName>
        <fullName evidence="1">Uncharacterized protein</fullName>
    </submittedName>
</protein>
<keyword evidence="1" id="KW-0614">Plasmid</keyword>
<gene>
    <name evidence="1" type="ORF">FUAX_51360</name>
</gene>
<keyword evidence="2" id="KW-1185">Reference proteome</keyword>
<organism evidence="1 2">
    <name type="scientific">Fulvitalea axinellae</name>
    <dbReference type="NCBI Taxonomy" id="1182444"/>
    <lineage>
        <taxon>Bacteria</taxon>
        <taxon>Pseudomonadati</taxon>
        <taxon>Bacteroidota</taxon>
        <taxon>Cytophagia</taxon>
        <taxon>Cytophagales</taxon>
        <taxon>Persicobacteraceae</taxon>
        <taxon>Fulvitalea</taxon>
    </lineage>
</organism>
<reference evidence="1 2" key="1">
    <citation type="submission" date="2021-12" db="EMBL/GenBank/DDBJ databases">
        <title>Genome sequencing of bacteria with rrn-lacking chromosome and rrn-plasmid.</title>
        <authorList>
            <person name="Anda M."/>
            <person name="Iwasaki W."/>
        </authorList>
    </citation>
    <scope>NUCLEOTIDE SEQUENCE [LARGE SCALE GENOMIC DNA]</scope>
    <source>
        <strain evidence="1 2">DSM 100852</strain>
        <plasmid evidence="1 2">pFA6</plasmid>
    </source>
</reference>
<dbReference type="EMBL" id="AP025320">
    <property type="protein sequence ID" value="BDD12704.1"/>
    <property type="molecule type" value="Genomic_DNA"/>
</dbReference>